<dbReference type="EMBL" id="JANHOG010000314">
    <property type="protein sequence ID" value="KAJ3555620.1"/>
    <property type="molecule type" value="Genomic_DNA"/>
</dbReference>
<evidence type="ECO:0000313" key="1">
    <source>
        <dbReference type="EMBL" id="KAJ3555620.1"/>
    </source>
</evidence>
<keyword evidence="2" id="KW-1185">Reference proteome</keyword>
<dbReference type="Proteomes" id="UP001148662">
    <property type="component" value="Unassembled WGS sequence"/>
</dbReference>
<proteinExistence type="predicted"/>
<reference evidence="1" key="1">
    <citation type="submission" date="2022-07" db="EMBL/GenBank/DDBJ databases">
        <title>Genome Sequence of Phlebia brevispora.</title>
        <authorList>
            <person name="Buettner E."/>
        </authorList>
    </citation>
    <scope>NUCLEOTIDE SEQUENCE</scope>
    <source>
        <strain evidence="1">MPL23</strain>
    </source>
</reference>
<accession>A0ACC1T891</accession>
<organism evidence="1 2">
    <name type="scientific">Phlebia brevispora</name>
    <dbReference type="NCBI Taxonomy" id="194682"/>
    <lineage>
        <taxon>Eukaryota</taxon>
        <taxon>Fungi</taxon>
        <taxon>Dikarya</taxon>
        <taxon>Basidiomycota</taxon>
        <taxon>Agaricomycotina</taxon>
        <taxon>Agaricomycetes</taxon>
        <taxon>Polyporales</taxon>
        <taxon>Meruliaceae</taxon>
        <taxon>Phlebia</taxon>
    </lineage>
</organism>
<comment type="caution">
    <text evidence="1">The sequence shown here is derived from an EMBL/GenBank/DDBJ whole genome shotgun (WGS) entry which is preliminary data.</text>
</comment>
<name>A0ACC1T891_9APHY</name>
<evidence type="ECO:0000313" key="2">
    <source>
        <dbReference type="Proteomes" id="UP001148662"/>
    </source>
</evidence>
<sequence>MAVDASLSFDDFVDRITGKFGKSSKSLGMKFKDEDGAKVTLRDESDYELAIETARDNAKGKPEGKLEICETWEDCDREYGHIRTSKGIKSRKVFQTALKIKHGVLHAGSSHGTKLCTNLETPNRAHRGPYFVAQSGPIFLRLRQARMSDGIENVLINLGALLNVYCGPGMPFTLPPFLRRVINYVINSYGDSACLSASDMAVLSTLYFGEFERSVPITLPSSQHFAPDHRKTLHVSALSTGCKSTTISVQVLQLVDARIAETSRDVVLCIIGSLRLLDRLVYVALASAAAVDIAIGLAQCRLLHQRWSSSSSIRSSLDVCILALRSVNTGLLTRSACAACCLATHDFSQSYYYDCYPSSAEMSSLVQSDTEVVYGRPVEIIIGPPHIANLALSLLFGITIAQTYTYYGRKKEMQDGLLLRCLVALLWVLDAFHFAIVSSAHYHYVINNYGQSTSIQYLTWRSSTIVLVTACSDLIVRSIFICRIRALSVGNVMIVVGLCIGSLVNFCASIAFASHTYLLLLFREYDMYSWMVYIALASAAVVDVALAFTQCLLLKRHQKRSSSTRLRSSSVIRTLMLYSINTGLLTSICAICCLVTYVTMRWNHIYDVFYWLSPTLYLNALLATLNARKGLRKSLEGQVISLPVIEMPSNLLTMPSMPAASLLSWGETLTRDLAEPAVSA</sequence>
<gene>
    <name evidence="1" type="ORF">NM688_g2477</name>
</gene>
<protein>
    <submittedName>
        <fullName evidence="1">Uncharacterized protein</fullName>
    </submittedName>
</protein>